<dbReference type="RefSeq" id="WP_340473520.1">
    <property type="nucleotide sequence ID" value="NZ_JBBMLE010000003.1"/>
</dbReference>
<evidence type="ECO:0000313" key="2">
    <source>
        <dbReference type="Proteomes" id="UP001498501"/>
    </source>
</evidence>
<reference evidence="1 2" key="1">
    <citation type="submission" date="2024-03" db="EMBL/GenBank/DDBJ databases">
        <title>Cross-transmission of Acinetobacter junii carrying blaOXA-58 in a neonatal intensive care unit.</title>
        <authorList>
            <person name="Bour M."/>
            <person name="Potron A."/>
            <person name="Lecointe D."/>
        </authorList>
    </citation>
    <scope>NUCLEOTIDE SEQUENCE [LARGE SCALE GENOMIC DNA]</scope>
    <source>
        <strain evidence="1 2">21A3096 case 1</strain>
    </source>
</reference>
<dbReference type="Pfam" id="PF04860">
    <property type="entry name" value="Phage_portal"/>
    <property type="match status" value="1"/>
</dbReference>
<dbReference type="InterPro" id="IPR006944">
    <property type="entry name" value="Phage/GTA_portal"/>
</dbReference>
<dbReference type="NCBIfam" id="TIGR01537">
    <property type="entry name" value="portal_HK97"/>
    <property type="match status" value="1"/>
</dbReference>
<organism evidence="1 2">
    <name type="scientific">Acinetobacter junii</name>
    <dbReference type="NCBI Taxonomy" id="40215"/>
    <lineage>
        <taxon>Bacteria</taxon>
        <taxon>Pseudomonadati</taxon>
        <taxon>Pseudomonadota</taxon>
        <taxon>Gammaproteobacteria</taxon>
        <taxon>Moraxellales</taxon>
        <taxon>Moraxellaceae</taxon>
        <taxon>Acinetobacter</taxon>
    </lineage>
</organism>
<dbReference type="Proteomes" id="UP001498501">
    <property type="component" value="Unassembled WGS sequence"/>
</dbReference>
<name>A0ABU8ZCE6_ACIJU</name>
<comment type="caution">
    <text evidence="1">The sequence shown here is derived from an EMBL/GenBank/DDBJ whole genome shotgun (WGS) entry which is preliminary data.</text>
</comment>
<gene>
    <name evidence="1" type="ORF">WM018_01600</name>
</gene>
<keyword evidence="2" id="KW-1185">Reference proteome</keyword>
<protein>
    <submittedName>
        <fullName evidence="1">Phage portal protein</fullName>
    </submittedName>
</protein>
<proteinExistence type="predicted"/>
<accession>A0ABU8ZCE6</accession>
<dbReference type="EMBL" id="JBBMLE010000003">
    <property type="protein sequence ID" value="MEK0251229.1"/>
    <property type="molecule type" value="Genomic_DNA"/>
</dbReference>
<evidence type="ECO:0000313" key="1">
    <source>
        <dbReference type="EMBL" id="MEK0251229.1"/>
    </source>
</evidence>
<sequence length="385" mass="43430">MSRRNQRRHEKRNNTPAYDTYFANVLNTPVVNAKTAESISTVYACISAISETIASLPFEVFKRTKTGREKAKAHPLYKLIHDKPNHWQTALEFREMLQRHVLLRGNGYAEIKRDQKGITALIPLHPDSVIVLLNQSGNLVYDIVQHDGSSKRLLSDEVLHLRYHPSDSTPYLGRSPIQVAQDTIALSLSEQQHGTNTFNNGTSLNGVIETLPTTTKDQAKQISDSWKANYSGVRNAGTTPVLPSGAQFKPVSMSLIDSQWLESRQFSVLEVCRLFRIQPTIVGVLDNANYSNSVELARQFVTLTLKRHLLMWEQAINNTCLTSSFYCEHNLDGLLRGDNANRAAFYQSALQNKWMTIDEVRELENLPIGIIQQQDQAGQTNNEEP</sequence>
<dbReference type="InterPro" id="IPR006427">
    <property type="entry name" value="Portal_HK97"/>
</dbReference>